<keyword evidence="4" id="KW-0343">GTPase activation</keyword>
<reference evidence="23" key="1">
    <citation type="submission" date="2021-10" db="EMBL/GenBank/DDBJ databases">
        <authorList>
            <person name="Piombo E."/>
        </authorList>
    </citation>
    <scope>NUCLEOTIDE SEQUENCE</scope>
</reference>
<evidence type="ECO:0000256" key="15">
    <source>
        <dbReference type="ARBA" id="ARBA00023163"/>
    </source>
</evidence>
<evidence type="ECO:0000256" key="18">
    <source>
        <dbReference type="ARBA" id="ARBA00046943"/>
    </source>
</evidence>
<dbReference type="PROSITE" id="PS50158">
    <property type="entry name" value="ZF_CCHC"/>
    <property type="match status" value="1"/>
</dbReference>
<feature type="compositionally biased region" description="Basic and acidic residues" evidence="20">
    <location>
        <begin position="413"/>
        <end position="424"/>
    </location>
</feature>
<keyword evidence="14" id="KW-0175">Coiled coil</keyword>
<dbReference type="GO" id="GO:0006353">
    <property type="term" value="P:DNA-templated transcription termination"/>
    <property type="evidence" value="ECO:0007669"/>
    <property type="project" value="UniProtKB-KW"/>
</dbReference>
<keyword evidence="8" id="KW-0540">Nuclease</keyword>
<dbReference type="PROSITE" id="PS00509">
    <property type="entry name" value="RAS_GTPASE_ACTIV_1"/>
    <property type="match status" value="1"/>
</dbReference>
<dbReference type="InterPro" id="IPR027073">
    <property type="entry name" value="5_3_exoribonuclease"/>
</dbReference>
<dbReference type="CDD" id="cd18673">
    <property type="entry name" value="PIN_XRN1-2-like"/>
    <property type="match status" value="1"/>
</dbReference>
<evidence type="ECO:0000259" key="22">
    <source>
        <dbReference type="PROSITE" id="PS50158"/>
    </source>
</evidence>
<evidence type="ECO:0000256" key="4">
    <source>
        <dbReference type="ARBA" id="ARBA00022468"/>
    </source>
</evidence>
<comment type="similarity">
    <text evidence="2">Belongs to the 5'-3' exonuclease family. XRN2/RAT1 subfamily.</text>
</comment>
<dbReference type="Gene3D" id="3.40.50.12390">
    <property type="match status" value="2"/>
</dbReference>
<comment type="subcellular location">
    <subcellularLocation>
        <location evidence="1">Nucleus</location>
    </subcellularLocation>
</comment>
<dbReference type="Gene3D" id="1.25.40.1050">
    <property type="match status" value="1"/>
</dbReference>
<dbReference type="FunFam" id="3.40.50.12390:FF:000005">
    <property type="entry name" value="5'-3' exoribonuclease 2"/>
    <property type="match status" value="1"/>
</dbReference>
<dbReference type="CDD" id="cd05392">
    <property type="entry name" value="RasGAP_Neurofibromin_like"/>
    <property type="match status" value="1"/>
</dbReference>
<gene>
    <name evidence="23" type="ORF">CBYS24578_00004164</name>
</gene>
<dbReference type="GO" id="GO:0005634">
    <property type="term" value="C:nucleus"/>
    <property type="evidence" value="ECO:0007669"/>
    <property type="project" value="UniProtKB-SubCell"/>
</dbReference>
<keyword evidence="19" id="KW-0863">Zinc-finger</keyword>
<dbReference type="InterPro" id="IPR041412">
    <property type="entry name" value="Xrn1_helical"/>
</dbReference>
<dbReference type="InterPro" id="IPR001251">
    <property type="entry name" value="CRAL-TRIO_dom"/>
</dbReference>
<sequence>MGIPAAFRWLSNRYPKIISPVIEDQPITMDDGTTIPVDTTKPNPNGEEFDNLYLDMNGIVHPCSHPEDRPAPKDEEEMMLEVFRYTDRVVNMVRPRKILMIAVDGVAPRAKMNQQRSRRFRAAQEAKEKEADKQELLKLLKQQNGGTLPHENAETIAKKAFDSNSITPGTPFMDILATSLRYWCQYKLNTDPGWAKLKVLISDATVPGEGEHKIMSFVRSQRASPDHDPNTRHVIYGLDADLIMLGLATHEPHFRVLREDVFFQQSKTRTCQLCGQKGHEARNCRGEAKEKDGEFDEKDSAVELKPFIWLHVAVLREYLAIELSVPSLPFRFDLERAVDDWIFMCCFVGNDFLPHLPALEIREDGIDTLTAIWRDNLPSMGGYVTKDGHIDMDRAQCILDGLAKQEDAIFKRRREQEQRREANAKRRKLQNEANSARNGGPGGKMNPKNQDHTAPHLLHPIGSFPQKPPGALTHDMIVNRAVVQDANAANKSAADVLKNRLKAEKALPPAEKGADTPESPPSLGKRKAAEFEEDNGSTTSGNQTPAPAADEGPTDTVRMWEEGYADRYYEQKFHKDPSDIEFRHQVGRAYAEGLAWVLLYYFQGCPSWEWYYPYHYAPFAADFKDLGKMDIRFEKGRISRPFEQLMSVLPAASRHAIPEVFHPLMLEPDSEIIDFYPEDFVVDLNGKKFAWQGVALLPFIDMPRLLGAVHKKYPLLSADDTRRNDIGTDNLLFSDSHEGIYDEVLTNFYSKKQGAPQFKLNSKTSGGLTGKVIKQEDYVPHGMLQYPLDRKALPDLDYDRSISVIFEMPVTTHTHKSMLLRGAKLEEVDEATGALPWVDTTKVMVEESRFITDQNPGTTMDHAEDTGAVGEADTMVAMAPTRNTMLRVDPIHLILQHGSHHHLGHRGSAWEFHLPLLECTSRTAIAKTMDTLDHIQGIEGRMIVVIIRRLHHSIGRTDKIETGVASGKMEHLAVEPYSCWDTNLVAPYQLVGSGPGVSAADHTVSTFNASAMDADASLVGSLVDRLATKLPHRTGTTTQAFPDDGILPITRATLIELSKTTIETVLDHLLGLLETLARPYEAVSKHPDHVLLSELYILALAADCCSAKWGSIRRRHRGKVKNSSEEGIGGGLDNDYDDDDDDDDDDDETDEQEDAASSGVGIPYNGASGRIPLPLPAALVNRILDALKILLEPFPEEYILTPLTLVGLHHRRKTAVSQLRSSETVANVLSAYQADLNSNIQVLVEYATASSWQSAFDYFRNAIYSIRSTIVSGGPDIPKPSLDAERDALVVVRLLSFSWVDSTRLRLLLQEICSNFLHFRKPFQNTACIVVPLLITKWIDRFPHQMVHLHLQRKRLDGSADTLFDMAQRVSDNAKRRAVTWPLQCSLLFLLPDVFDIASNLKEVKSGGVVKKVTFLEGLKKSLKNGHEIAAHCLVSILRVARHFDAESDSALVSYAMDVQDEVREAVFRSNSSSISPSMGEVSENGLSDQDTITVAFVSLAHLNLGGSLGSLVETCISPSAPSNFKIAAVQSCHYFAQQPQGYQYQELFRLVVPFMKSQLEADSMQALTLNSSSDSSSTDMICSILEFLNASPDYLLNDLTNSGSHTGFFKPFLLCVLSPNASVRHLAMTVADSLFNKNQEPFRSYYKEHKLDSNELCKDIWSRSSKVLLNLCERLGSQTNESDLDTLHGCLSARLLLLRNLPDLSDVPHNISEVVSASSKLETTLLVSLCSSNSETCQRVASCIGTFLEECSIVDKQVESAKASASLLRNGDVFREIASPDFRFTGLVAFQKRIRGLLRRIQFPTTGIINAWETAFDRWIHLAKEVSTTAFDAVDDQAWNDWRNYSGFLASLGGICIADQAMIQEEPALGGLRWIDRLSSESYEETFLTRYLRLSIQLLACSNVRVREAMREVLSTEVSPALYQSLFRALESELEVLFTGALAAADKGQDSEIIFAEQSASLLRALVERLESPSDLGAASSIHLGSLTLNFAKFLDGVSDTPDTLRVKIRVCHLSEAVTKRKEHLIIRDDVRIRNQLLEYLFGWVARPRSPYMEQSFNNARPDDVSRLQRDLDRACLKSLADLTYRLPLQASDNQTDAGMSEMKSRMFHTYFNQFLSLLNYDSAEANRAEMSAIGREEGIPSSDLAISILSNLLSANIDVGLKHSLSIGYHGKLEIRTAFVRVLYNILVQGTEFNNLTDSAVSEKYEELLELLTKDLSLAMAMSSICPSNEVDELAVCLLTIFEQRGLTFELFDALIKLEVEETENESELLRRTSVATKMLSIYAKWKGSKYLKDTLQKVIERLMSTSEDLDLELDPARLSSAEEAQKNAKQLRIVAKVFIEHIRASSTKIPPPFRKICHLIVSAVEPRFPEAKYTAVGAFIFLRFFCPAIVAPDVEGLVSTAPSREMRRGLLLVAKVIQNLANNVLFGVKEPYMFSLNEFLVHNVFDITRFLHEISVPPDRIDHRPAADLFDFGSCVALHRFLYDHWDHVRQTLVSRERREYVRSPGELSRGRSPILEPFRNLISNLGPPPLAISWNRPGISSNNPPLYSRFQNFMLRNAFKGSESFLTARAVYDGGESKDGLSIICVILRNIESEGIDYDTLLFCYFKLASRLWHEPFGLFIDATCFNGRNEPQDDIFRMLELLTPTELSRSLSRVYIYNMNSAFKRCFRRLLRVSTRGEGSVFHPKNVEYHLIGSLQELQAHFQLNQLQLPKETISVVTDTRYMYQPVTRLSRSKGNIEVAIKVGSQFVQITTAKKQEVFAGFRLSTIVNDIFRLGDIDETAASIQSEDDSTFGLRADNGKIVMCFTSPKKADIVMSIRNAKTKYGKDSRSHKPPERLIRPQDVPGTLLNLAFTNLSSPDQTLRLSSYNLLGALCKAFKFSSASRLVCTRDVSIPPDSVQFIVEISKQLAQTEPQLTSDFLTEFFVGWENVPEHQKAQSLAYMAPWLPGLRTSVLVTETDPDKGRERVAILFRKLIDVAILDHTLVYTLEQVVWPEVADDEVLLDIFLDELMKTAMGYGVHEETLDIISSIVVGIGSVTLRGKVMARLRKALNRSSYRPTKYLPDNAAWAEICMLLQFCLALSFNHGVQTQLFLPEVFHIVTMLSNTGNHAVRMLVYKLLINSVHAACTCFVLDDAKASRLRATLETLCEPRGDIFPTHPTLTREGASISTIQDSGATLAATEHLAAILFDVCSTAAPSVDICNAWRSRWMSLVASTAFQNNPAIQPRAFTVMGYLAREEVDDDLLYQVLVALRNSVNRFDEESNSEMLVSITTSLSKMMAKLPSASRYGLQLFWLAISLVRLVPTTLFNCAAQFLEAVLTNIGSAGDVRGQEMVELLLQGRTQLEEAALLLDETYGIYFNQENFHFAVCACVARGLTDTITRPSALRVLSSFLAMTTWVPGPGANNSDAIASSPYLALIRARAVSPEELKDSLWLAGISPEEADVALGTTQDNRNVDNFEDDELLLITAMEMVDFQFLEDTVQARSLQWLNELAQARPQVMLHLCSTMRSILDDVLLHGQNATTLDAAHTLLRTLSSDRRYVRQLDLNTNVADVLEGKGFGGLWQSCSMGSMEDYQRDCFELTEKLIELIII</sequence>
<dbReference type="Proteomes" id="UP000754883">
    <property type="component" value="Unassembled WGS sequence"/>
</dbReference>
<evidence type="ECO:0000256" key="6">
    <source>
        <dbReference type="ARBA" id="ARBA00022552"/>
    </source>
</evidence>
<dbReference type="GO" id="GO:0008270">
    <property type="term" value="F:zinc ion binding"/>
    <property type="evidence" value="ECO:0007669"/>
    <property type="project" value="UniProtKB-KW"/>
</dbReference>
<dbReference type="GO" id="GO:0007165">
    <property type="term" value="P:signal transduction"/>
    <property type="evidence" value="ECO:0007669"/>
    <property type="project" value="UniProtKB-ARBA"/>
</dbReference>
<keyword evidence="6" id="KW-0698">rRNA processing</keyword>
<evidence type="ECO:0000313" key="23">
    <source>
        <dbReference type="EMBL" id="CAG9993281.1"/>
    </source>
</evidence>
<dbReference type="GO" id="GO:0000956">
    <property type="term" value="P:nuclear-transcribed mRNA catabolic process"/>
    <property type="evidence" value="ECO:0007669"/>
    <property type="project" value="TreeGrafter"/>
</dbReference>
<evidence type="ECO:0000313" key="24">
    <source>
        <dbReference type="Proteomes" id="UP000754883"/>
    </source>
</evidence>
<dbReference type="Pfam" id="PF13716">
    <property type="entry name" value="CRAL_TRIO_2"/>
    <property type="match status" value="1"/>
</dbReference>
<dbReference type="Pfam" id="PF21877">
    <property type="entry name" value="PH_NF1"/>
    <property type="match status" value="1"/>
</dbReference>
<evidence type="ECO:0000256" key="2">
    <source>
        <dbReference type="ARBA" id="ARBA00006994"/>
    </source>
</evidence>
<evidence type="ECO:0000256" key="3">
    <source>
        <dbReference type="ARBA" id="ARBA00013845"/>
    </source>
</evidence>
<dbReference type="GO" id="GO:0006397">
    <property type="term" value="P:mRNA processing"/>
    <property type="evidence" value="ECO:0007669"/>
    <property type="project" value="UniProtKB-KW"/>
</dbReference>
<evidence type="ECO:0000256" key="9">
    <source>
        <dbReference type="ARBA" id="ARBA00022723"/>
    </source>
</evidence>
<dbReference type="GO" id="GO:0004534">
    <property type="term" value="F:5'-3' RNA exonuclease activity"/>
    <property type="evidence" value="ECO:0007669"/>
    <property type="project" value="UniProtKB-ARBA"/>
</dbReference>
<evidence type="ECO:0000256" key="7">
    <source>
        <dbReference type="ARBA" id="ARBA00022664"/>
    </source>
</evidence>
<dbReference type="EMBL" id="CABFNO020001523">
    <property type="protein sequence ID" value="CAG9993281.1"/>
    <property type="molecule type" value="Genomic_DNA"/>
</dbReference>
<dbReference type="InterPro" id="IPR023152">
    <property type="entry name" value="RasGAP_CS"/>
</dbReference>
<feature type="domain" description="CCHC-type" evidence="22">
    <location>
        <begin position="271"/>
        <end position="285"/>
    </location>
</feature>
<keyword evidence="12" id="KW-0269">Exonuclease</keyword>
<keyword evidence="9" id="KW-0479">Metal-binding</keyword>
<dbReference type="PROSITE" id="PS50018">
    <property type="entry name" value="RAS_GTPASE_ACTIV_2"/>
    <property type="match status" value="1"/>
</dbReference>
<keyword evidence="5" id="KW-0806">Transcription termination</keyword>
<keyword evidence="13" id="KW-0805">Transcription regulation</keyword>
<dbReference type="InterPro" id="IPR011993">
    <property type="entry name" value="PH-like_dom_sf"/>
</dbReference>
<dbReference type="Gene3D" id="3.40.525.10">
    <property type="entry name" value="CRAL-TRIO lipid binding domain"/>
    <property type="match status" value="1"/>
</dbReference>
<dbReference type="InterPro" id="IPR001878">
    <property type="entry name" value="Znf_CCHC"/>
</dbReference>
<feature type="compositionally biased region" description="Acidic residues" evidence="20">
    <location>
        <begin position="1134"/>
        <end position="1154"/>
    </location>
</feature>
<dbReference type="FunFam" id="3.40.50.12390:FF:000003">
    <property type="entry name" value="5'-3' exoribonuclease"/>
    <property type="match status" value="1"/>
</dbReference>
<comment type="caution">
    <text evidence="23">The sequence shown here is derived from an EMBL/GenBank/DDBJ whole genome shotgun (WGS) entry which is preliminary data.</text>
</comment>
<evidence type="ECO:0000256" key="19">
    <source>
        <dbReference type="PROSITE-ProRule" id="PRU00047"/>
    </source>
</evidence>
<dbReference type="InterPro" id="IPR016024">
    <property type="entry name" value="ARM-type_fold"/>
</dbReference>
<feature type="region of interest" description="Disordered" evidence="20">
    <location>
        <begin position="413"/>
        <end position="472"/>
    </location>
</feature>
<dbReference type="SUPFAM" id="SSF48371">
    <property type="entry name" value="ARM repeat"/>
    <property type="match status" value="1"/>
</dbReference>
<dbReference type="InterPro" id="IPR036865">
    <property type="entry name" value="CRAL-TRIO_dom_sf"/>
</dbReference>
<evidence type="ECO:0000256" key="20">
    <source>
        <dbReference type="SAM" id="MobiDB-lite"/>
    </source>
</evidence>
<dbReference type="OrthoDB" id="28245at2759"/>
<evidence type="ECO:0000256" key="10">
    <source>
        <dbReference type="ARBA" id="ARBA00022801"/>
    </source>
</evidence>
<keyword evidence="7" id="KW-0507">mRNA processing</keyword>
<dbReference type="Pfam" id="PF00616">
    <property type="entry name" value="RasGAP"/>
    <property type="match status" value="1"/>
</dbReference>
<dbReference type="SMART" id="SM00323">
    <property type="entry name" value="RasGAP"/>
    <property type="match status" value="1"/>
</dbReference>
<accession>A0A9N9UJV0</accession>
<evidence type="ECO:0000256" key="11">
    <source>
        <dbReference type="ARBA" id="ARBA00022833"/>
    </source>
</evidence>
<feature type="domain" description="Ras-GAP" evidence="21">
    <location>
        <begin position="2232"/>
        <end position="2425"/>
    </location>
</feature>
<dbReference type="InterPro" id="IPR001936">
    <property type="entry name" value="RasGAP_dom"/>
</dbReference>
<evidence type="ECO:0000259" key="21">
    <source>
        <dbReference type="PROSITE" id="PS50018"/>
    </source>
</evidence>
<dbReference type="InterPro" id="IPR054071">
    <property type="entry name" value="PH_NF1"/>
</dbReference>
<evidence type="ECO:0000256" key="1">
    <source>
        <dbReference type="ARBA" id="ARBA00004123"/>
    </source>
</evidence>
<evidence type="ECO:0000256" key="14">
    <source>
        <dbReference type="ARBA" id="ARBA00023054"/>
    </source>
</evidence>
<feature type="region of interest" description="Disordered" evidence="20">
    <location>
        <begin position="505"/>
        <end position="556"/>
    </location>
</feature>
<feature type="compositionally biased region" description="Polar residues" evidence="20">
    <location>
        <begin position="536"/>
        <end position="545"/>
    </location>
</feature>
<name>A0A9N9UJV0_9HYPO</name>
<dbReference type="GO" id="GO:0006364">
    <property type="term" value="P:rRNA processing"/>
    <property type="evidence" value="ECO:0007669"/>
    <property type="project" value="UniProtKB-KW"/>
</dbReference>
<evidence type="ECO:0000256" key="16">
    <source>
        <dbReference type="ARBA" id="ARBA00023242"/>
    </source>
</evidence>
<keyword evidence="15" id="KW-0804">Transcription</keyword>
<keyword evidence="11" id="KW-0862">Zinc</keyword>
<evidence type="ECO:0000256" key="17">
    <source>
        <dbReference type="ARBA" id="ARBA00046137"/>
    </source>
</evidence>
<dbReference type="InterPro" id="IPR008936">
    <property type="entry name" value="Rho_GTPase_activation_prot"/>
</dbReference>
<organism evidence="23 24">
    <name type="scientific">Clonostachys byssicola</name>
    <dbReference type="NCBI Taxonomy" id="160290"/>
    <lineage>
        <taxon>Eukaryota</taxon>
        <taxon>Fungi</taxon>
        <taxon>Dikarya</taxon>
        <taxon>Ascomycota</taxon>
        <taxon>Pezizomycotina</taxon>
        <taxon>Sordariomycetes</taxon>
        <taxon>Hypocreomycetidae</taxon>
        <taxon>Hypocreales</taxon>
        <taxon>Bionectriaceae</taxon>
        <taxon>Clonostachys</taxon>
    </lineage>
</organism>
<keyword evidence="10" id="KW-0378">Hydrolase</keyword>
<dbReference type="PANTHER" id="PTHR12341">
    <property type="entry name" value="5'-&gt;3' EXORIBONUCLEASE"/>
    <property type="match status" value="1"/>
</dbReference>
<feature type="region of interest" description="Disordered" evidence="20">
    <location>
        <begin position="1120"/>
        <end position="1163"/>
    </location>
</feature>
<comment type="subunit">
    <text evidence="18">Interacts with RAI1; the interaction is direct, stabilizes RAT1 protein structure and may stimulate its exoribonuclease activity. The interaction also stimulates RAI1 pyrophosphohydrolase activity, probably by recruiting it to mRNA substrates.</text>
</comment>
<dbReference type="Pfam" id="PF03159">
    <property type="entry name" value="XRN_N"/>
    <property type="match status" value="1"/>
</dbReference>
<keyword evidence="16" id="KW-0539">Nucleus</keyword>
<dbReference type="SUPFAM" id="SSF48350">
    <property type="entry name" value="GTPase activation domain, GAP"/>
    <property type="match status" value="1"/>
</dbReference>
<dbReference type="FunFam" id="1.25.40.1050:FF:000002">
    <property type="entry name" value="5'-3' exoribonuclease"/>
    <property type="match status" value="1"/>
</dbReference>
<keyword evidence="24" id="KW-1185">Reference proteome</keyword>
<evidence type="ECO:0000256" key="13">
    <source>
        <dbReference type="ARBA" id="ARBA00023015"/>
    </source>
</evidence>
<dbReference type="GO" id="GO:0003723">
    <property type="term" value="F:RNA binding"/>
    <property type="evidence" value="ECO:0007669"/>
    <property type="project" value="TreeGrafter"/>
</dbReference>
<proteinExistence type="inferred from homology"/>
<dbReference type="Gene3D" id="1.10.506.10">
    <property type="entry name" value="GTPase Activation - p120gap, domain 1"/>
    <property type="match status" value="2"/>
</dbReference>
<protein>
    <recommendedName>
        <fullName evidence="3">5'-3' exoribonuclease 2</fullName>
    </recommendedName>
</protein>
<evidence type="ECO:0000256" key="8">
    <source>
        <dbReference type="ARBA" id="ARBA00022722"/>
    </source>
</evidence>
<evidence type="ECO:0000256" key="12">
    <source>
        <dbReference type="ARBA" id="ARBA00022839"/>
    </source>
</evidence>
<dbReference type="Gene3D" id="2.30.29.30">
    <property type="entry name" value="Pleckstrin-homology domain (PH domain)/Phosphotyrosine-binding domain (PTB)"/>
    <property type="match status" value="1"/>
</dbReference>
<dbReference type="InterPro" id="IPR004859">
    <property type="entry name" value="Xrn1_N"/>
</dbReference>
<dbReference type="GO" id="GO:0005096">
    <property type="term" value="F:GTPase activator activity"/>
    <property type="evidence" value="ECO:0007669"/>
    <property type="project" value="UniProtKB-KW"/>
</dbReference>
<evidence type="ECO:0000256" key="5">
    <source>
        <dbReference type="ARBA" id="ARBA00022472"/>
    </source>
</evidence>
<comment type="function">
    <text evidence="17">Possesses 5'-&gt;3' exoribonuclease activity. Required for the processing of nuclear mRNA and rRNA precursors. May promote the termination of transcription by RNA polymerase II. Essential for vegetative cell growth and chromosome segregation.</text>
</comment>
<dbReference type="Pfam" id="PF17846">
    <property type="entry name" value="XRN_M"/>
    <property type="match status" value="1"/>
</dbReference>
<dbReference type="PANTHER" id="PTHR12341:SF41">
    <property type="entry name" value="5'-3' EXORIBONUCLEASE 2"/>
    <property type="match status" value="1"/>
</dbReference>